<accession>A0AAE0NTH7</accession>
<dbReference type="CDD" id="cd00067">
    <property type="entry name" value="GAL4"/>
    <property type="match status" value="1"/>
</dbReference>
<keyword evidence="2" id="KW-0479">Metal-binding</keyword>
<evidence type="ECO:0000256" key="4">
    <source>
        <dbReference type="ARBA" id="ARBA00023125"/>
    </source>
</evidence>
<dbReference type="Gene3D" id="4.10.240.10">
    <property type="entry name" value="Zn(2)-C6 fungal-type DNA-binding domain"/>
    <property type="match status" value="1"/>
</dbReference>
<evidence type="ECO:0000313" key="8">
    <source>
        <dbReference type="EMBL" id="KAK3387409.1"/>
    </source>
</evidence>
<dbReference type="GO" id="GO:0006351">
    <property type="term" value="P:DNA-templated transcription"/>
    <property type="evidence" value="ECO:0007669"/>
    <property type="project" value="InterPro"/>
</dbReference>
<dbReference type="AlphaFoldDB" id="A0AAE0NTH7"/>
<evidence type="ECO:0000256" key="6">
    <source>
        <dbReference type="ARBA" id="ARBA00023242"/>
    </source>
</evidence>
<dbReference type="InterPro" id="IPR007219">
    <property type="entry name" value="XnlR_reg_dom"/>
</dbReference>
<sequence length="603" mass="66465">MNHDPQGPRSRQQPGAACDTCRRRKLRCDRQNPQCGTCRASGIACIVSAIAPARGPKRGYLKTLQARIDVLEGALAGQQGVVLPDRPADAGFGPAPLSGLVDNTVSIQLADPWALELPPDRQLLSGHMSYKDSVDYTSPLADEGWLTMPPELMADGMSTPINERVRSTPPDLGSPSSPPFAAIVDLLRGSADHVKYDSGLVQSDLDQLYMDRIHGFIPIVRPSRFTEWRKRGPASEAQAALRCAIWTFAASTSPVYHCTVQDTLYGRARDAAEGLDQRSGATDTEHVQAWVLLAIYELMWVGFRRAWLSAGRAFRLLQLDPAWSSEPPMRVSTSPPDDGHTQDWVETEERRRTFWMAYCLDRLISLQNGSPPAFSEKVLLRLPCPEARFESGEQVVMGFLSDLLGASSAATSARRGRSPFVECIMVATVAGLALSHRVEARSSGASGSCPAGIDLEGQQDGRGDFWSRHFWLDDLVTKGMNAVALEHAQEQDPTLMFLALTWRATMLHLWQTAKDNQERSAAASPETVQQVEKAAREVLRLMGKLSLLNGWTVHPLLSIPLALCAKLLEFCRDLKEDFEQKVDDLMQATHGTRRLLGARPTEY</sequence>
<reference evidence="8" key="1">
    <citation type="journal article" date="2023" name="Mol. Phylogenet. Evol.">
        <title>Genome-scale phylogeny and comparative genomics of the fungal order Sordariales.</title>
        <authorList>
            <person name="Hensen N."/>
            <person name="Bonometti L."/>
            <person name="Westerberg I."/>
            <person name="Brannstrom I.O."/>
            <person name="Guillou S."/>
            <person name="Cros-Aarteil S."/>
            <person name="Calhoun S."/>
            <person name="Haridas S."/>
            <person name="Kuo A."/>
            <person name="Mondo S."/>
            <person name="Pangilinan J."/>
            <person name="Riley R."/>
            <person name="LaButti K."/>
            <person name="Andreopoulos B."/>
            <person name="Lipzen A."/>
            <person name="Chen C."/>
            <person name="Yan M."/>
            <person name="Daum C."/>
            <person name="Ng V."/>
            <person name="Clum A."/>
            <person name="Steindorff A."/>
            <person name="Ohm R.A."/>
            <person name="Martin F."/>
            <person name="Silar P."/>
            <person name="Natvig D.O."/>
            <person name="Lalanne C."/>
            <person name="Gautier V."/>
            <person name="Ament-Velasquez S.L."/>
            <person name="Kruys A."/>
            <person name="Hutchinson M.I."/>
            <person name="Powell A.J."/>
            <person name="Barry K."/>
            <person name="Miller A.N."/>
            <person name="Grigoriev I.V."/>
            <person name="Debuchy R."/>
            <person name="Gladieux P."/>
            <person name="Hiltunen Thoren M."/>
            <person name="Johannesson H."/>
        </authorList>
    </citation>
    <scope>NUCLEOTIDE SEQUENCE</scope>
    <source>
        <strain evidence="8">CBS 232.78</strain>
    </source>
</reference>
<organism evidence="8 9">
    <name type="scientific">Podospora didyma</name>
    <dbReference type="NCBI Taxonomy" id="330526"/>
    <lineage>
        <taxon>Eukaryota</taxon>
        <taxon>Fungi</taxon>
        <taxon>Dikarya</taxon>
        <taxon>Ascomycota</taxon>
        <taxon>Pezizomycotina</taxon>
        <taxon>Sordariomycetes</taxon>
        <taxon>Sordariomycetidae</taxon>
        <taxon>Sordariales</taxon>
        <taxon>Podosporaceae</taxon>
        <taxon>Podospora</taxon>
    </lineage>
</organism>
<dbReference type="PROSITE" id="PS50048">
    <property type="entry name" value="ZN2_CY6_FUNGAL_2"/>
    <property type="match status" value="1"/>
</dbReference>
<comment type="caution">
    <text evidence="8">The sequence shown here is derived from an EMBL/GenBank/DDBJ whole genome shotgun (WGS) entry which is preliminary data.</text>
</comment>
<keyword evidence="6" id="KW-0539">Nucleus</keyword>
<dbReference type="InterPro" id="IPR050815">
    <property type="entry name" value="TF_fung"/>
</dbReference>
<dbReference type="SMART" id="SM00066">
    <property type="entry name" value="GAL4"/>
    <property type="match status" value="1"/>
</dbReference>
<dbReference type="CDD" id="cd12148">
    <property type="entry name" value="fungal_TF_MHR"/>
    <property type="match status" value="1"/>
</dbReference>
<evidence type="ECO:0000313" key="9">
    <source>
        <dbReference type="Proteomes" id="UP001285441"/>
    </source>
</evidence>
<dbReference type="PANTHER" id="PTHR47338:SF3">
    <property type="entry name" value="C6 FINGER DOMAIN TRANSCRIPTION FACTOR DBAA-RELATED"/>
    <property type="match status" value="1"/>
</dbReference>
<evidence type="ECO:0000259" key="7">
    <source>
        <dbReference type="PROSITE" id="PS50048"/>
    </source>
</evidence>
<proteinExistence type="predicted"/>
<dbReference type="Pfam" id="PF04082">
    <property type="entry name" value="Fungal_trans"/>
    <property type="match status" value="1"/>
</dbReference>
<keyword evidence="9" id="KW-1185">Reference proteome</keyword>
<comment type="subcellular location">
    <subcellularLocation>
        <location evidence="1">Nucleus</location>
    </subcellularLocation>
</comment>
<dbReference type="SUPFAM" id="SSF57701">
    <property type="entry name" value="Zn2/Cys6 DNA-binding domain"/>
    <property type="match status" value="1"/>
</dbReference>
<dbReference type="GO" id="GO:0003677">
    <property type="term" value="F:DNA binding"/>
    <property type="evidence" value="ECO:0007669"/>
    <property type="project" value="UniProtKB-KW"/>
</dbReference>
<reference evidence="8" key="2">
    <citation type="submission" date="2023-06" db="EMBL/GenBank/DDBJ databases">
        <authorList>
            <consortium name="Lawrence Berkeley National Laboratory"/>
            <person name="Haridas S."/>
            <person name="Hensen N."/>
            <person name="Bonometti L."/>
            <person name="Westerberg I."/>
            <person name="Brannstrom I.O."/>
            <person name="Guillou S."/>
            <person name="Cros-Aarteil S."/>
            <person name="Calhoun S."/>
            <person name="Kuo A."/>
            <person name="Mondo S."/>
            <person name="Pangilinan J."/>
            <person name="Riley R."/>
            <person name="LaButti K."/>
            <person name="Andreopoulos B."/>
            <person name="Lipzen A."/>
            <person name="Chen C."/>
            <person name="Yanf M."/>
            <person name="Daum C."/>
            <person name="Ng V."/>
            <person name="Clum A."/>
            <person name="Steindorff A."/>
            <person name="Ohm R."/>
            <person name="Martin F."/>
            <person name="Silar P."/>
            <person name="Natvig D."/>
            <person name="Lalanne C."/>
            <person name="Gautier V."/>
            <person name="Ament-velasquez S.L."/>
            <person name="Kruys A."/>
            <person name="Hutchinson M.I."/>
            <person name="Powell A.J."/>
            <person name="Barry K."/>
            <person name="Miller A.N."/>
            <person name="Grigoriev I.V."/>
            <person name="Debuchy R."/>
            <person name="Gladieux P."/>
            <person name="Thoren M.H."/>
            <person name="Johannesson H."/>
        </authorList>
    </citation>
    <scope>NUCLEOTIDE SEQUENCE</scope>
    <source>
        <strain evidence="8">CBS 232.78</strain>
    </source>
</reference>
<evidence type="ECO:0000256" key="2">
    <source>
        <dbReference type="ARBA" id="ARBA00022723"/>
    </source>
</evidence>
<gene>
    <name evidence="8" type="ORF">B0H63DRAFT_521463</name>
</gene>
<dbReference type="GO" id="GO:0000981">
    <property type="term" value="F:DNA-binding transcription factor activity, RNA polymerase II-specific"/>
    <property type="evidence" value="ECO:0007669"/>
    <property type="project" value="InterPro"/>
</dbReference>
<dbReference type="Pfam" id="PF00172">
    <property type="entry name" value="Zn_clus"/>
    <property type="match status" value="1"/>
</dbReference>
<evidence type="ECO:0000256" key="3">
    <source>
        <dbReference type="ARBA" id="ARBA00023015"/>
    </source>
</evidence>
<dbReference type="GO" id="GO:0005634">
    <property type="term" value="C:nucleus"/>
    <property type="evidence" value="ECO:0007669"/>
    <property type="project" value="UniProtKB-SubCell"/>
</dbReference>
<dbReference type="GO" id="GO:0008270">
    <property type="term" value="F:zinc ion binding"/>
    <property type="evidence" value="ECO:0007669"/>
    <property type="project" value="InterPro"/>
</dbReference>
<dbReference type="PROSITE" id="PS00463">
    <property type="entry name" value="ZN2_CY6_FUNGAL_1"/>
    <property type="match status" value="1"/>
</dbReference>
<dbReference type="InterPro" id="IPR036864">
    <property type="entry name" value="Zn2-C6_fun-type_DNA-bd_sf"/>
</dbReference>
<keyword evidence="3" id="KW-0805">Transcription regulation</keyword>
<feature type="domain" description="Zn(2)-C6 fungal-type" evidence="7">
    <location>
        <begin position="17"/>
        <end position="47"/>
    </location>
</feature>
<evidence type="ECO:0000256" key="5">
    <source>
        <dbReference type="ARBA" id="ARBA00023163"/>
    </source>
</evidence>
<evidence type="ECO:0000256" key="1">
    <source>
        <dbReference type="ARBA" id="ARBA00004123"/>
    </source>
</evidence>
<name>A0AAE0NTH7_9PEZI</name>
<dbReference type="SMART" id="SM00906">
    <property type="entry name" value="Fungal_trans"/>
    <property type="match status" value="1"/>
</dbReference>
<dbReference type="EMBL" id="JAULSW010000003">
    <property type="protein sequence ID" value="KAK3387409.1"/>
    <property type="molecule type" value="Genomic_DNA"/>
</dbReference>
<dbReference type="InterPro" id="IPR001138">
    <property type="entry name" value="Zn2Cys6_DnaBD"/>
</dbReference>
<protein>
    <submittedName>
        <fullName evidence="8">Fungal-specific transcription factor domain-containing protein</fullName>
    </submittedName>
</protein>
<dbReference type="PANTHER" id="PTHR47338">
    <property type="entry name" value="ZN(II)2CYS6 TRANSCRIPTION FACTOR (EUROFUNG)-RELATED"/>
    <property type="match status" value="1"/>
</dbReference>
<keyword evidence="4" id="KW-0238">DNA-binding</keyword>
<keyword evidence="5" id="KW-0804">Transcription</keyword>
<dbReference type="Proteomes" id="UP001285441">
    <property type="component" value="Unassembled WGS sequence"/>
</dbReference>